<proteinExistence type="predicted"/>
<organism evidence="2 3">
    <name type="scientific">Verminephrobacter eiseniae (strain EF01-2)</name>
    <dbReference type="NCBI Taxonomy" id="391735"/>
    <lineage>
        <taxon>Bacteria</taxon>
        <taxon>Pseudomonadati</taxon>
        <taxon>Pseudomonadota</taxon>
        <taxon>Betaproteobacteria</taxon>
        <taxon>Burkholderiales</taxon>
        <taxon>Comamonadaceae</taxon>
        <taxon>Verminephrobacter</taxon>
    </lineage>
</organism>
<reference evidence="3" key="1">
    <citation type="submission" date="2006-12" db="EMBL/GenBank/DDBJ databases">
        <title>Complete sequence of chromosome 1 of Verminephrobacter eiseniae EF01-2.</title>
        <authorList>
            <person name="Copeland A."/>
            <person name="Lucas S."/>
            <person name="Lapidus A."/>
            <person name="Barry K."/>
            <person name="Detter J.C."/>
            <person name="Glavina del Rio T."/>
            <person name="Dalin E."/>
            <person name="Tice H."/>
            <person name="Pitluck S."/>
            <person name="Chertkov O."/>
            <person name="Brettin T."/>
            <person name="Bruce D."/>
            <person name="Han C."/>
            <person name="Tapia R."/>
            <person name="Gilna P."/>
            <person name="Schmutz J."/>
            <person name="Larimer F."/>
            <person name="Land M."/>
            <person name="Hauser L."/>
            <person name="Kyrpides N."/>
            <person name="Kim E."/>
            <person name="Stahl D."/>
            <person name="Richardson P."/>
        </authorList>
    </citation>
    <scope>NUCLEOTIDE SEQUENCE [LARGE SCALE GENOMIC DNA]</scope>
    <source>
        <strain evidence="3">EF01-2</strain>
    </source>
</reference>
<sequence length="192" mass="20652">MVQMLTVQIHEWQARLHLNSQNLLGRPPSSDQRHKPKPQSLRKAGLCADRWAQGAAQGSQGRRPAPNGRARCPCCPCAARVLRRQPEQFGRGEFDGGLPKSFPCARGERIGMRRATRALPSPPAVATAIIGRACGLGIRSPAAQMATAMAVSGADTRFFRPLIALSRGRPGSALPAVTRAAWHRGRQTPALA</sequence>
<evidence type="ECO:0000313" key="2">
    <source>
        <dbReference type="EMBL" id="ABM59770.1"/>
    </source>
</evidence>
<gene>
    <name evidence="2" type="ordered locus">Veis_4065</name>
</gene>
<dbReference type="HOGENOM" id="CLU_1414651_0_0_4"/>
<feature type="region of interest" description="Disordered" evidence="1">
    <location>
        <begin position="22"/>
        <end position="45"/>
    </location>
</feature>
<dbReference type="Proteomes" id="UP000000374">
    <property type="component" value="Chromosome"/>
</dbReference>
<keyword evidence="3" id="KW-1185">Reference proteome</keyword>
<dbReference type="EMBL" id="CP000542">
    <property type="protein sequence ID" value="ABM59770.1"/>
    <property type="molecule type" value="Genomic_DNA"/>
</dbReference>
<evidence type="ECO:0000256" key="1">
    <source>
        <dbReference type="SAM" id="MobiDB-lite"/>
    </source>
</evidence>
<evidence type="ECO:0000313" key="3">
    <source>
        <dbReference type="Proteomes" id="UP000000374"/>
    </source>
</evidence>
<dbReference type="KEGG" id="vei:Veis_4065"/>
<accession>A1WQ63</accession>
<protein>
    <submittedName>
        <fullName evidence="2">Uncharacterized protein</fullName>
    </submittedName>
</protein>
<dbReference type="AlphaFoldDB" id="A1WQ63"/>
<name>A1WQ63_VEREI</name>